<protein>
    <submittedName>
        <fullName evidence="1">Uncharacterized protein</fullName>
    </submittedName>
</protein>
<evidence type="ECO:0000313" key="2">
    <source>
        <dbReference type="Proteomes" id="UP001439008"/>
    </source>
</evidence>
<comment type="caution">
    <text evidence="1">The sequence shown here is derived from an EMBL/GenBank/DDBJ whole genome shotgun (WGS) entry which is preliminary data.</text>
</comment>
<gene>
    <name evidence="1" type="ORF">MHBO_000071</name>
</gene>
<proteinExistence type="predicted"/>
<organism evidence="1 2">
    <name type="scientific">Bonamia ostreae</name>
    <dbReference type="NCBI Taxonomy" id="126728"/>
    <lineage>
        <taxon>Eukaryota</taxon>
        <taxon>Sar</taxon>
        <taxon>Rhizaria</taxon>
        <taxon>Endomyxa</taxon>
        <taxon>Ascetosporea</taxon>
        <taxon>Haplosporida</taxon>
        <taxon>Bonamia</taxon>
    </lineage>
</organism>
<keyword evidence="2" id="KW-1185">Reference proteome</keyword>
<name>A0ABV2AE92_9EUKA</name>
<dbReference type="EMBL" id="JBDODL010000009">
    <property type="protein sequence ID" value="MES1918045.1"/>
    <property type="molecule type" value="Genomic_DNA"/>
</dbReference>
<sequence>MFPSIKRDFSKISFDLLNSLNRFKDPFVNLTDSEPSISIDSLVSASQGSKEIVYKIQNLNVKLNEKMIKLSIEALKTIGFFKWQKILEFLNSKNENIVINDESLKYCKILALLVINEICKKAFNSGDFDLSSKLAFILRTETNKVFCQILEIAVVEYCE</sequence>
<reference evidence="1 2" key="1">
    <citation type="journal article" date="2024" name="BMC Biol.">
        <title>Comparative genomics of Ascetosporea gives new insight into the evolutionary basis for animal parasitism in Rhizaria.</title>
        <authorList>
            <person name="Hiltunen Thoren M."/>
            <person name="Onut-Brannstrom I."/>
            <person name="Alfjorden A."/>
            <person name="Peckova H."/>
            <person name="Swords F."/>
            <person name="Hooper C."/>
            <person name="Holzer A.S."/>
            <person name="Bass D."/>
            <person name="Burki F."/>
        </authorList>
    </citation>
    <scope>NUCLEOTIDE SEQUENCE [LARGE SCALE GENOMIC DNA]</scope>
    <source>
        <strain evidence="1">20-A016</strain>
    </source>
</reference>
<accession>A0ABV2AE92</accession>
<dbReference type="Proteomes" id="UP001439008">
    <property type="component" value="Unassembled WGS sequence"/>
</dbReference>
<evidence type="ECO:0000313" key="1">
    <source>
        <dbReference type="EMBL" id="MES1918045.1"/>
    </source>
</evidence>